<organism evidence="11 12">
    <name type="scientific">Oceanisphaera arctica</name>
    <dbReference type="NCBI Taxonomy" id="641510"/>
    <lineage>
        <taxon>Bacteria</taxon>
        <taxon>Pseudomonadati</taxon>
        <taxon>Pseudomonadota</taxon>
        <taxon>Gammaproteobacteria</taxon>
        <taxon>Aeromonadales</taxon>
        <taxon>Aeromonadaceae</taxon>
        <taxon>Oceanisphaera</taxon>
    </lineage>
</organism>
<evidence type="ECO:0000259" key="9">
    <source>
        <dbReference type="PROSITE" id="PS50109"/>
    </source>
</evidence>
<keyword evidence="7 8" id="KW-0472">Membrane</keyword>
<evidence type="ECO:0000313" key="11">
    <source>
        <dbReference type="EMBL" id="PPL14757.1"/>
    </source>
</evidence>
<name>A0A2P5TIU0_9GAMM</name>
<dbReference type="InterPro" id="IPR035965">
    <property type="entry name" value="PAS-like_dom_sf"/>
</dbReference>
<dbReference type="Pfam" id="PF00512">
    <property type="entry name" value="HisKA"/>
    <property type="match status" value="1"/>
</dbReference>
<protein>
    <recommendedName>
        <fullName evidence="2">histidine kinase</fullName>
        <ecNumber evidence="2">2.7.13.3</ecNumber>
    </recommendedName>
</protein>
<evidence type="ECO:0000256" key="4">
    <source>
        <dbReference type="ARBA" id="ARBA00022679"/>
    </source>
</evidence>
<reference evidence="12" key="1">
    <citation type="submission" date="2016-11" db="EMBL/GenBank/DDBJ databases">
        <authorList>
            <person name="Sisinthy S."/>
            <person name="Ara S."/>
            <person name="Gundlapally S.R."/>
        </authorList>
    </citation>
    <scope>NUCLEOTIDE SEQUENCE [LARGE SCALE GENOMIC DNA]</scope>
    <source>
        <strain evidence="12">V1-41</strain>
    </source>
</reference>
<keyword evidence="5" id="KW-0418">Kinase</keyword>
<evidence type="ECO:0000256" key="2">
    <source>
        <dbReference type="ARBA" id="ARBA00012438"/>
    </source>
</evidence>
<keyword evidence="8" id="KW-1133">Transmembrane helix</keyword>
<evidence type="ECO:0000256" key="8">
    <source>
        <dbReference type="SAM" id="Phobius"/>
    </source>
</evidence>
<keyword evidence="8" id="KW-0812">Transmembrane</keyword>
<proteinExistence type="predicted"/>
<dbReference type="SMART" id="SM00388">
    <property type="entry name" value="HisKA"/>
    <property type="match status" value="1"/>
</dbReference>
<dbReference type="Proteomes" id="UP000242231">
    <property type="component" value="Unassembled WGS sequence"/>
</dbReference>
<dbReference type="AlphaFoldDB" id="A0A2P5TIU0"/>
<dbReference type="InterPro" id="IPR036097">
    <property type="entry name" value="HisK_dim/P_sf"/>
</dbReference>
<dbReference type="InterPro" id="IPR050351">
    <property type="entry name" value="BphY/WalK/GraS-like"/>
</dbReference>
<feature type="transmembrane region" description="Helical" evidence="8">
    <location>
        <begin position="18"/>
        <end position="37"/>
    </location>
</feature>
<dbReference type="Gene3D" id="3.30.565.10">
    <property type="entry name" value="Histidine kinase-like ATPase, C-terminal domain"/>
    <property type="match status" value="1"/>
</dbReference>
<dbReference type="PROSITE" id="PS50109">
    <property type="entry name" value="HIS_KIN"/>
    <property type="match status" value="1"/>
</dbReference>
<dbReference type="PROSITE" id="PS50112">
    <property type="entry name" value="PAS"/>
    <property type="match status" value="1"/>
</dbReference>
<comment type="catalytic activity">
    <reaction evidence="1">
        <text>ATP + protein L-histidine = ADP + protein N-phospho-L-histidine.</text>
        <dbReference type="EC" id="2.7.13.3"/>
    </reaction>
</comment>
<dbReference type="InterPro" id="IPR000014">
    <property type="entry name" value="PAS"/>
</dbReference>
<dbReference type="GO" id="GO:0004721">
    <property type="term" value="F:phosphoprotein phosphatase activity"/>
    <property type="evidence" value="ECO:0007669"/>
    <property type="project" value="TreeGrafter"/>
</dbReference>
<dbReference type="PANTHER" id="PTHR45453:SF1">
    <property type="entry name" value="PHOSPHATE REGULON SENSOR PROTEIN PHOR"/>
    <property type="match status" value="1"/>
</dbReference>
<keyword evidence="3" id="KW-0597">Phosphoprotein</keyword>
<dbReference type="InterPro" id="IPR004358">
    <property type="entry name" value="Sig_transdc_His_kin-like_C"/>
</dbReference>
<dbReference type="InterPro" id="IPR003661">
    <property type="entry name" value="HisK_dim/P_dom"/>
</dbReference>
<dbReference type="GO" id="GO:0016036">
    <property type="term" value="P:cellular response to phosphate starvation"/>
    <property type="evidence" value="ECO:0007669"/>
    <property type="project" value="TreeGrafter"/>
</dbReference>
<dbReference type="RefSeq" id="WP_104488000.1">
    <property type="nucleotide sequence ID" value="NZ_BMYB01000008.1"/>
</dbReference>
<dbReference type="OrthoDB" id="9792686at2"/>
<dbReference type="CDD" id="cd00082">
    <property type="entry name" value="HisKA"/>
    <property type="match status" value="1"/>
</dbReference>
<feature type="domain" description="PAS" evidence="10">
    <location>
        <begin position="265"/>
        <end position="303"/>
    </location>
</feature>
<evidence type="ECO:0000256" key="6">
    <source>
        <dbReference type="ARBA" id="ARBA00023012"/>
    </source>
</evidence>
<dbReference type="GO" id="GO:0000155">
    <property type="term" value="F:phosphorelay sensor kinase activity"/>
    <property type="evidence" value="ECO:0007669"/>
    <property type="project" value="InterPro"/>
</dbReference>
<dbReference type="InterPro" id="IPR036890">
    <property type="entry name" value="HATPase_C_sf"/>
</dbReference>
<accession>A0A2P5TIU0</accession>
<dbReference type="SUPFAM" id="SSF55785">
    <property type="entry name" value="PYP-like sensor domain (PAS domain)"/>
    <property type="match status" value="1"/>
</dbReference>
<evidence type="ECO:0000313" key="12">
    <source>
        <dbReference type="Proteomes" id="UP000242231"/>
    </source>
</evidence>
<keyword evidence="6" id="KW-0902">Two-component regulatory system</keyword>
<dbReference type="PRINTS" id="PR00344">
    <property type="entry name" value="BCTRLSENSOR"/>
</dbReference>
<dbReference type="GO" id="GO:0005886">
    <property type="term" value="C:plasma membrane"/>
    <property type="evidence" value="ECO:0007669"/>
    <property type="project" value="TreeGrafter"/>
</dbReference>
<evidence type="ECO:0000256" key="1">
    <source>
        <dbReference type="ARBA" id="ARBA00000085"/>
    </source>
</evidence>
<dbReference type="FunFam" id="1.10.287.130:FF:000001">
    <property type="entry name" value="Two-component sensor histidine kinase"/>
    <property type="match status" value="1"/>
</dbReference>
<gene>
    <name evidence="11" type="ORF">UN63_14855</name>
</gene>
<evidence type="ECO:0000256" key="5">
    <source>
        <dbReference type="ARBA" id="ARBA00022777"/>
    </source>
</evidence>
<dbReference type="InterPro" id="IPR003594">
    <property type="entry name" value="HATPase_dom"/>
</dbReference>
<evidence type="ECO:0000259" key="10">
    <source>
        <dbReference type="PROSITE" id="PS50112"/>
    </source>
</evidence>
<dbReference type="EMBL" id="MPZM01000050">
    <property type="protein sequence ID" value="PPL14757.1"/>
    <property type="molecule type" value="Genomic_DNA"/>
</dbReference>
<keyword evidence="4" id="KW-0808">Transferase</keyword>
<dbReference type="SUPFAM" id="SSF47384">
    <property type="entry name" value="Homodimeric domain of signal transducing histidine kinase"/>
    <property type="match status" value="1"/>
</dbReference>
<sequence>MSAVLTSRFIEWRADRKGLAVIAISLLMIGCITAIIYHHQSQQKASWLHSQGQSLVKIISAMPVEQLVSNMGNNSLMNTMHNALVEKHFAYISLVSPDGIPLTEQTADGIRVPALHIPREPAFWFGEREIAPVDGSPRVLEFHAPLLQDGQLRAFVRLGFFAPGWSGLTAELPFLATLAFLVFNLGCAIYFMTRLDRGQLTTLNEQMGQLINGNRIDTLQLEASGELLEFVQRFNGVMTRVNEQQQHQAVSNHELLLNSKLLTFRNSRLHSILQTLPDAVFVLDDSGRLCFSNSKLRYYLDLQTPLNEGVTMAEWCPYRELIGFSNQGNSTAHNAKKTNEITLTIEGNTERSIRFQRYPLFSPSRPDKTFGTLIVGRDITEQQLAVAHRGEFIAQVAHELKTPLNVLSMYSEALLGEDGHSTEFRIEACNIIHDETERLSNLINNLLNLSKLESGTIKPDRHHVRLHDLLKDILDSISAGTRNKDLQFSFAVPHEMPPVYLDKDLLRIAVTNLLTNAIKYNRQDGTVCLRGQETDSSIVITVEDSGIGISEADRHHVFERHFRSASEQVSQRPGHGLGLSLTREIVGLLHGSISVQSELGQGSCFRIQFDKTVGLLQKVPT</sequence>
<dbReference type="InterPro" id="IPR005467">
    <property type="entry name" value="His_kinase_dom"/>
</dbReference>
<dbReference type="Gene3D" id="3.30.450.20">
    <property type="entry name" value="PAS domain"/>
    <property type="match status" value="1"/>
</dbReference>
<dbReference type="PANTHER" id="PTHR45453">
    <property type="entry name" value="PHOSPHATE REGULON SENSOR PROTEIN PHOR"/>
    <property type="match status" value="1"/>
</dbReference>
<keyword evidence="12" id="KW-1185">Reference proteome</keyword>
<evidence type="ECO:0000256" key="3">
    <source>
        <dbReference type="ARBA" id="ARBA00022553"/>
    </source>
</evidence>
<comment type="caution">
    <text evidence="11">The sequence shown here is derived from an EMBL/GenBank/DDBJ whole genome shotgun (WGS) entry which is preliminary data.</text>
</comment>
<dbReference type="Gene3D" id="1.10.287.130">
    <property type="match status" value="1"/>
</dbReference>
<dbReference type="FunFam" id="3.30.565.10:FF:000006">
    <property type="entry name" value="Sensor histidine kinase WalK"/>
    <property type="match status" value="1"/>
</dbReference>
<dbReference type="SUPFAM" id="SSF55874">
    <property type="entry name" value="ATPase domain of HSP90 chaperone/DNA topoisomerase II/histidine kinase"/>
    <property type="match status" value="1"/>
</dbReference>
<evidence type="ECO:0000256" key="7">
    <source>
        <dbReference type="ARBA" id="ARBA00023136"/>
    </source>
</evidence>
<dbReference type="EC" id="2.7.13.3" evidence="2"/>
<feature type="domain" description="Histidine kinase" evidence="9">
    <location>
        <begin position="395"/>
        <end position="613"/>
    </location>
</feature>
<dbReference type="SMART" id="SM00387">
    <property type="entry name" value="HATPase_c"/>
    <property type="match status" value="1"/>
</dbReference>
<dbReference type="Pfam" id="PF02518">
    <property type="entry name" value="HATPase_c"/>
    <property type="match status" value="1"/>
</dbReference>